<evidence type="ECO:0000256" key="1">
    <source>
        <dbReference type="ARBA" id="ARBA00023015"/>
    </source>
</evidence>
<dbReference type="PROSITE" id="PS01124">
    <property type="entry name" value="HTH_ARAC_FAMILY_2"/>
    <property type="match status" value="1"/>
</dbReference>
<proteinExistence type="predicted"/>
<dbReference type="PANTHER" id="PTHR43436:SF1">
    <property type="entry name" value="TRANSCRIPTIONAL REGULATORY PROTEIN"/>
    <property type="match status" value="1"/>
</dbReference>
<feature type="domain" description="HTH araC/xylS-type" evidence="4">
    <location>
        <begin position="204"/>
        <end position="302"/>
    </location>
</feature>
<evidence type="ECO:0000313" key="5">
    <source>
        <dbReference type="EMBL" id="UXH79030.1"/>
    </source>
</evidence>
<evidence type="ECO:0000256" key="2">
    <source>
        <dbReference type="ARBA" id="ARBA00023125"/>
    </source>
</evidence>
<gene>
    <name evidence="5" type="ORF">N4261_03585</name>
</gene>
<dbReference type="RefSeq" id="WP_261758850.1">
    <property type="nucleotide sequence ID" value="NZ_CP104562.2"/>
</dbReference>
<accession>A0ABY6B1T9</accession>
<keyword evidence="1" id="KW-0805">Transcription regulation</keyword>
<evidence type="ECO:0000256" key="3">
    <source>
        <dbReference type="ARBA" id="ARBA00023163"/>
    </source>
</evidence>
<evidence type="ECO:0000313" key="6">
    <source>
        <dbReference type="Proteomes" id="UP001064933"/>
    </source>
</evidence>
<dbReference type="PANTHER" id="PTHR43436">
    <property type="entry name" value="ARAC-FAMILY TRANSCRIPTIONAL REGULATOR"/>
    <property type="match status" value="1"/>
</dbReference>
<name>A0ABY6B1T9_9BURK</name>
<dbReference type="Gene3D" id="1.10.10.60">
    <property type="entry name" value="Homeodomain-like"/>
    <property type="match status" value="2"/>
</dbReference>
<keyword evidence="6" id="KW-1185">Reference proteome</keyword>
<keyword evidence="3" id="KW-0804">Transcription</keyword>
<keyword evidence="2" id="KW-0238">DNA-binding</keyword>
<reference evidence="5" key="1">
    <citation type="submission" date="2022-10" db="EMBL/GenBank/DDBJ databases">
        <title>Characterization and whole genome sequencing of a new Roseateles species, isolated from fresh water.</title>
        <authorList>
            <person name="Guliayeva D.Y."/>
            <person name="Akhremchuk A.E."/>
            <person name="Sikolenko M.A."/>
            <person name="Valentovich L.N."/>
            <person name="Sidarenka A.V."/>
        </authorList>
    </citation>
    <scope>NUCLEOTIDE SEQUENCE</scope>
    <source>
        <strain evidence="5">BIM B-1768</strain>
    </source>
</reference>
<dbReference type="InterPro" id="IPR018062">
    <property type="entry name" value="HTH_AraC-typ_CS"/>
</dbReference>
<sequence length="313" mass="34943">MSDVLDRLILSLDRHAPRDGVWSTAFPRLWTIRMGSPGVELIHAMQPAALCLVVQGAKEIQLGDERLSYDASQFMVFTTDLPVAGRVFQASPERPYLCLRLDFDPAEIADLLVQLGPPRAAPSGNAHAVAGHANEISRGLFLSPVTDAMLDATARLLDLLDHPQDQATLGPMAMRELVYRVLRSEQGERLAQVARSDSQTQRIHRAIRWLKQHYAQPLRIEALAREAHMSTSSLHQHFRALTAMSPLQYQKQLRLQEARRLLIAEGLEVARAGHAVGYESPSQFSREYSRLFGAPPSRDAIRRRDGEAVRLPA</sequence>
<dbReference type="SMART" id="SM00342">
    <property type="entry name" value="HTH_ARAC"/>
    <property type="match status" value="1"/>
</dbReference>
<dbReference type="InterPro" id="IPR009594">
    <property type="entry name" value="Tscrpt_reg_HTH_AraC_N"/>
</dbReference>
<dbReference type="EMBL" id="CP104562">
    <property type="protein sequence ID" value="UXH79030.1"/>
    <property type="molecule type" value="Genomic_DNA"/>
</dbReference>
<dbReference type="Pfam" id="PF12833">
    <property type="entry name" value="HTH_18"/>
    <property type="match status" value="1"/>
</dbReference>
<dbReference type="InterPro" id="IPR009057">
    <property type="entry name" value="Homeodomain-like_sf"/>
</dbReference>
<dbReference type="InterPro" id="IPR018060">
    <property type="entry name" value="HTH_AraC"/>
</dbReference>
<evidence type="ECO:0000259" key="4">
    <source>
        <dbReference type="PROSITE" id="PS01124"/>
    </source>
</evidence>
<dbReference type="Proteomes" id="UP001064933">
    <property type="component" value="Chromosome"/>
</dbReference>
<dbReference type="Pfam" id="PF06719">
    <property type="entry name" value="AraC_N"/>
    <property type="match status" value="1"/>
</dbReference>
<organism evidence="5 6">
    <name type="scientific">Roseateles amylovorans</name>
    <dbReference type="NCBI Taxonomy" id="2978473"/>
    <lineage>
        <taxon>Bacteria</taxon>
        <taxon>Pseudomonadati</taxon>
        <taxon>Pseudomonadota</taxon>
        <taxon>Betaproteobacteria</taxon>
        <taxon>Burkholderiales</taxon>
        <taxon>Sphaerotilaceae</taxon>
        <taxon>Roseateles</taxon>
    </lineage>
</organism>
<dbReference type="PROSITE" id="PS00041">
    <property type="entry name" value="HTH_ARAC_FAMILY_1"/>
    <property type="match status" value="1"/>
</dbReference>
<protein>
    <submittedName>
        <fullName evidence="5">AraC family transcriptional regulator</fullName>
    </submittedName>
</protein>
<dbReference type="SUPFAM" id="SSF46689">
    <property type="entry name" value="Homeodomain-like"/>
    <property type="match status" value="2"/>
</dbReference>